<sequence length="209" mass="21610">MASSMLAALLGVLVLTSSLGTWSGWQEQVTHTLGDIQAGSVSMSGTSELQLLSRQPVGTRTYLSTASCPATAPYVECRVVTDTLPSERVVPGDTVQLIRTVTLTGEGNNLTGDLVFDAGPLVNQAPESSLLSRSAVVTLGLTRPNGSSVPVSGLISTVSISPTAGQFGTYTAVALIQLPVDNAGARWEAALTSQTLDLGTLKTTFSQTN</sequence>
<keyword evidence="2" id="KW-1185">Reference proteome</keyword>
<dbReference type="EMBL" id="CP049866">
    <property type="protein sequence ID" value="QIK76766.1"/>
    <property type="molecule type" value="Genomic_DNA"/>
</dbReference>
<name>A0A6G7YJ54_9ACTN</name>
<dbReference type="AlphaFoldDB" id="A0A6G7YJ54"/>
<evidence type="ECO:0008006" key="3">
    <source>
        <dbReference type="Google" id="ProtNLM"/>
    </source>
</evidence>
<dbReference type="KEGG" id="npi:G7071_16380"/>
<accession>A0A6G7YJ54</accession>
<dbReference type="RefSeq" id="WP_166320450.1">
    <property type="nucleotide sequence ID" value="NZ_CP049866.1"/>
</dbReference>
<proteinExistence type="predicted"/>
<reference evidence="1 2" key="1">
    <citation type="submission" date="2020-03" db="EMBL/GenBank/DDBJ databases">
        <title>Nocardioides sp. nov., isolated from fish.</title>
        <authorList>
            <person name="Hyun D.-W."/>
            <person name="Bae J.-W."/>
        </authorList>
    </citation>
    <scope>NUCLEOTIDE SEQUENCE [LARGE SCALE GENOMIC DNA]</scope>
    <source>
        <strain evidence="1 2">HDW12A</strain>
    </source>
</reference>
<evidence type="ECO:0000313" key="1">
    <source>
        <dbReference type="EMBL" id="QIK76766.1"/>
    </source>
</evidence>
<protein>
    <recommendedName>
        <fullName evidence="3">Alternate-type signal peptide domain-containing protein</fullName>
    </recommendedName>
</protein>
<evidence type="ECO:0000313" key="2">
    <source>
        <dbReference type="Proteomes" id="UP000502035"/>
    </source>
</evidence>
<organism evidence="1 2">
    <name type="scientific">Nocardioides piscis</name>
    <dbReference type="NCBI Taxonomy" id="2714938"/>
    <lineage>
        <taxon>Bacteria</taxon>
        <taxon>Bacillati</taxon>
        <taxon>Actinomycetota</taxon>
        <taxon>Actinomycetes</taxon>
        <taxon>Propionibacteriales</taxon>
        <taxon>Nocardioidaceae</taxon>
        <taxon>Nocardioides</taxon>
    </lineage>
</organism>
<gene>
    <name evidence="1" type="ORF">G7071_16380</name>
</gene>
<dbReference type="Proteomes" id="UP000502035">
    <property type="component" value="Chromosome"/>
</dbReference>